<keyword evidence="1" id="KW-0472">Membrane</keyword>
<proteinExistence type="predicted"/>
<sequence length="119" mass="13257">MGEYAPFLGGLLLGSLLNKYFYEVVFVQNVAYYSMKFNDSAWVKSVILPAYTDARGSRAFVASLLCLDGVHTASLMYAIWVYAVQNYNNPLALGTLVRPLRLDVTIITIVAFMVQTFLA</sequence>
<keyword evidence="1" id="KW-0812">Transmembrane</keyword>
<keyword evidence="1" id="KW-1133">Transmembrane helix</keyword>
<dbReference type="AlphaFoldDB" id="A0A9P3PL32"/>
<name>A0A9P3PL32_LYOSH</name>
<protein>
    <submittedName>
        <fullName evidence="2">Expressed protein</fullName>
    </submittedName>
</protein>
<evidence type="ECO:0000313" key="2">
    <source>
        <dbReference type="EMBL" id="GLB38295.1"/>
    </source>
</evidence>
<comment type="caution">
    <text evidence="2">The sequence shown here is derived from an EMBL/GenBank/DDBJ whole genome shotgun (WGS) entry which is preliminary data.</text>
</comment>
<organism evidence="2 3">
    <name type="scientific">Lyophyllum shimeji</name>
    <name type="common">Hon-shimeji</name>
    <name type="synonym">Tricholoma shimeji</name>
    <dbReference type="NCBI Taxonomy" id="47721"/>
    <lineage>
        <taxon>Eukaryota</taxon>
        <taxon>Fungi</taxon>
        <taxon>Dikarya</taxon>
        <taxon>Basidiomycota</taxon>
        <taxon>Agaricomycotina</taxon>
        <taxon>Agaricomycetes</taxon>
        <taxon>Agaricomycetidae</taxon>
        <taxon>Agaricales</taxon>
        <taxon>Tricholomatineae</taxon>
        <taxon>Lyophyllaceae</taxon>
        <taxon>Lyophyllum</taxon>
    </lineage>
</organism>
<gene>
    <name evidence="2" type="ORF">LshimejAT787_0501600</name>
</gene>
<keyword evidence="3" id="KW-1185">Reference proteome</keyword>
<dbReference type="Proteomes" id="UP001063166">
    <property type="component" value="Unassembled WGS sequence"/>
</dbReference>
<feature type="transmembrane region" description="Helical" evidence="1">
    <location>
        <begin position="59"/>
        <end position="80"/>
    </location>
</feature>
<accession>A0A9P3PL32</accession>
<evidence type="ECO:0000313" key="3">
    <source>
        <dbReference type="Proteomes" id="UP001063166"/>
    </source>
</evidence>
<dbReference type="OrthoDB" id="2562493at2759"/>
<evidence type="ECO:0000256" key="1">
    <source>
        <dbReference type="SAM" id="Phobius"/>
    </source>
</evidence>
<feature type="transmembrane region" description="Helical" evidence="1">
    <location>
        <begin position="100"/>
        <end position="118"/>
    </location>
</feature>
<dbReference type="EMBL" id="BRPK01000005">
    <property type="protein sequence ID" value="GLB38295.1"/>
    <property type="molecule type" value="Genomic_DNA"/>
</dbReference>
<reference evidence="2" key="1">
    <citation type="submission" date="2022-07" db="EMBL/GenBank/DDBJ databases">
        <title>The genome of Lyophyllum shimeji provides insight into the initial evolution of ectomycorrhizal fungal genome.</title>
        <authorList>
            <person name="Kobayashi Y."/>
            <person name="Shibata T."/>
            <person name="Hirakawa H."/>
            <person name="Shigenobu S."/>
            <person name="Nishiyama T."/>
            <person name="Yamada A."/>
            <person name="Hasebe M."/>
            <person name="Kawaguchi M."/>
        </authorList>
    </citation>
    <scope>NUCLEOTIDE SEQUENCE</scope>
    <source>
        <strain evidence="2">AT787</strain>
    </source>
</reference>